<reference evidence="1" key="1">
    <citation type="journal article" date="2023" name="G3 (Bethesda)">
        <title>Whole genome assemblies of Zophobas morio and Tenebrio molitor.</title>
        <authorList>
            <person name="Kaur S."/>
            <person name="Stinson S.A."/>
            <person name="diCenzo G.C."/>
        </authorList>
    </citation>
    <scope>NUCLEOTIDE SEQUENCE</scope>
    <source>
        <strain evidence="1">QUZm001</strain>
    </source>
</reference>
<dbReference type="Proteomes" id="UP001168821">
    <property type="component" value="Unassembled WGS sequence"/>
</dbReference>
<organism evidence="1 2">
    <name type="scientific">Zophobas morio</name>
    <dbReference type="NCBI Taxonomy" id="2755281"/>
    <lineage>
        <taxon>Eukaryota</taxon>
        <taxon>Metazoa</taxon>
        <taxon>Ecdysozoa</taxon>
        <taxon>Arthropoda</taxon>
        <taxon>Hexapoda</taxon>
        <taxon>Insecta</taxon>
        <taxon>Pterygota</taxon>
        <taxon>Neoptera</taxon>
        <taxon>Endopterygota</taxon>
        <taxon>Coleoptera</taxon>
        <taxon>Polyphaga</taxon>
        <taxon>Cucujiformia</taxon>
        <taxon>Tenebrionidae</taxon>
        <taxon>Zophobas</taxon>
    </lineage>
</organism>
<dbReference type="AlphaFoldDB" id="A0AA38LZ35"/>
<evidence type="ECO:0000313" key="2">
    <source>
        <dbReference type="Proteomes" id="UP001168821"/>
    </source>
</evidence>
<accession>A0AA38LZ35</accession>
<gene>
    <name evidence="1" type="ORF">Zmor_012104</name>
</gene>
<comment type="caution">
    <text evidence="1">The sequence shown here is derived from an EMBL/GenBank/DDBJ whole genome shotgun (WGS) entry which is preliminary data.</text>
</comment>
<protein>
    <submittedName>
        <fullName evidence="1">Uncharacterized protein</fullName>
    </submittedName>
</protein>
<name>A0AA38LZ35_9CUCU</name>
<sequence>MVFTPILLKSELSVEVYKLFAEAQGLSLEDSLWGAVEACGEYQRQFDLLLYVFERVESVQGSVRLLQLLLCCMDSSKVLFLGAFIPVKHTFLLPHHQLYDVQTRITFGTLSLFNEQTLPVLLGLLHCFLSLRMLLDCLRYSMLPGLGNDGSP</sequence>
<dbReference type="EMBL" id="JALNTZ010003755">
    <property type="protein sequence ID" value="KAJ3616038.1"/>
    <property type="molecule type" value="Genomic_DNA"/>
</dbReference>
<keyword evidence="2" id="KW-1185">Reference proteome</keyword>
<proteinExistence type="predicted"/>
<evidence type="ECO:0000313" key="1">
    <source>
        <dbReference type="EMBL" id="KAJ3616038.1"/>
    </source>
</evidence>